<comment type="caution">
    <text evidence="1">The sequence shown here is derived from an EMBL/GenBank/DDBJ whole genome shotgun (WGS) entry which is preliminary data.</text>
</comment>
<evidence type="ECO:0000313" key="1">
    <source>
        <dbReference type="EMBL" id="MBA8988859.1"/>
    </source>
</evidence>
<dbReference type="EMBL" id="JACGXP010000001">
    <property type="protein sequence ID" value="MBA8988859.1"/>
    <property type="molecule type" value="Genomic_DNA"/>
</dbReference>
<gene>
    <name evidence="1" type="ORF">FHW23_000091</name>
</gene>
<organism evidence="1 2">
    <name type="scientific">Curtobacterium pusillum</name>
    <dbReference type="NCBI Taxonomy" id="69373"/>
    <lineage>
        <taxon>Bacteria</taxon>
        <taxon>Bacillati</taxon>
        <taxon>Actinomycetota</taxon>
        <taxon>Actinomycetes</taxon>
        <taxon>Micrococcales</taxon>
        <taxon>Microbacteriaceae</taxon>
        <taxon>Curtobacterium</taxon>
    </lineage>
</organism>
<evidence type="ECO:0000313" key="2">
    <source>
        <dbReference type="Proteomes" id="UP000590225"/>
    </source>
</evidence>
<name>A0AAW3SYC0_9MICO</name>
<dbReference type="RefSeq" id="WP_182514825.1">
    <property type="nucleotide sequence ID" value="NZ_JACGXP010000001.1"/>
</dbReference>
<dbReference type="Proteomes" id="UP000590225">
    <property type="component" value="Unassembled WGS sequence"/>
</dbReference>
<proteinExistence type="predicted"/>
<accession>A0AAW3SYC0</accession>
<protein>
    <submittedName>
        <fullName evidence="1">Uncharacterized protein</fullName>
    </submittedName>
</protein>
<dbReference type="AlphaFoldDB" id="A0AAW3SYC0"/>
<sequence length="57" mass="6456">MKLIDRLLPKTVGAQTRRLAADLVVMIEGNIAAGHCADHPMFWAEQRAFWVQIRDGH</sequence>
<reference evidence="1 2" key="1">
    <citation type="submission" date="2020-07" db="EMBL/GenBank/DDBJ databases">
        <title>Above-ground endophytic microbial communities from plants in different locations in the United States.</title>
        <authorList>
            <person name="Frank C."/>
        </authorList>
    </citation>
    <scope>NUCLEOTIDE SEQUENCE [LARGE SCALE GENOMIC DNA]</scope>
    <source>
        <strain evidence="1 2">WPL5_2</strain>
    </source>
</reference>